<dbReference type="EMBL" id="BKCP01007183">
    <property type="protein sequence ID" value="GER45593.1"/>
    <property type="molecule type" value="Genomic_DNA"/>
</dbReference>
<sequence>MGRQWSAGKLVLILDAVHWNPEAPPRTLPRVHLRCGKAPPSCASSQLRRINEEGRRKWILPKNRKRSAMPGRGDGKRKGSEERNWGSQCFSTLNEMRHPRDALLLTPQGSETELNLSLG</sequence>
<organism evidence="2 3">
    <name type="scientific">Striga asiatica</name>
    <name type="common">Asiatic witchweed</name>
    <name type="synonym">Buchnera asiatica</name>
    <dbReference type="NCBI Taxonomy" id="4170"/>
    <lineage>
        <taxon>Eukaryota</taxon>
        <taxon>Viridiplantae</taxon>
        <taxon>Streptophyta</taxon>
        <taxon>Embryophyta</taxon>
        <taxon>Tracheophyta</taxon>
        <taxon>Spermatophyta</taxon>
        <taxon>Magnoliopsida</taxon>
        <taxon>eudicotyledons</taxon>
        <taxon>Gunneridae</taxon>
        <taxon>Pentapetalae</taxon>
        <taxon>asterids</taxon>
        <taxon>lamiids</taxon>
        <taxon>Lamiales</taxon>
        <taxon>Orobanchaceae</taxon>
        <taxon>Buchnereae</taxon>
        <taxon>Striga</taxon>
    </lineage>
</organism>
<dbReference type="OrthoDB" id="581673at2759"/>
<proteinExistence type="predicted"/>
<accession>A0A5A7QJT0</accession>
<comment type="caution">
    <text evidence="2">The sequence shown here is derived from an EMBL/GenBank/DDBJ whole genome shotgun (WGS) entry which is preliminary data.</text>
</comment>
<name>A0A5A7QJT0_STRAF</name>
<protein>
    <submittedName>
        <fullName evidence="2">Cytochrome P450</fullName>
    </submittedName>
</protein>
<evidence type="ECO:0000256" key="1">
    <source>
        <dbReference type="SAM" id="MobiDB-lite"/>
    </source>
</evidence>
<dbReference type="Proteomes" id="UP000325081">
    <property type="component" value="Unassembled WGS sequence"/>
</dbReference>
<feature type="region of interest" description="Disordered" evidence="1">
    <location>
        <begin position="100"/>
        <end position="119"/>
    </location>
</feature>
<feature type="compositionally biased region" description="Basic residues" evidence="1">
    <location>
        <begin position="57"/>
        <end position="67"/>
    </location>
</feature>
<feature type="region of interest" description="Disordered" evidence="1">
    <location>
        <begin position="53"/>
        <end position="93"/>
    </location>
</feature>
<feature type="compositionally biased region" description="Basic and acidic residues" evidence="1">
    <location>
        <begin position="73"/>
        <end position="84"/>
    </location>
</feature>
<evidence type="ECO:0000313" key="2">
    <source>
        <dbReference type="EMBL" id="GER45593.1"/>
    </source>
</evidence>
<dbReference type="AlphaFoldDB" id="A0A5A7QJT0"/>
<feature type="compositionally biased region" description="Polar residues" evidence="1">
    <location>
        <begin position="107"/>
        <end position="119"/>
    </location>
</feature>
<reference evidence="3" key="1">
    <citation type="journal article" date="2019" name="Curr. Biol.">
        <title>Genome Sequence of Striga asiatica Provides Insight into the Evolution of Plant Parasitism.</title>
        <authorList>
            <person name="Yoshida S."/>
            <person name="Kim S."/>
            <person name="Wafula E.K."/>
            <person name="Tanskanen J."/>
            <person name="Kim Y.M."/>
            <person name="Honaas L."/>
            <person name="Yang Z."/>
            <person name="Spallek T."/>
            <person name="Conn C.E."/>
            <person name="Ichihashi Y."/>
            <person name="Cheong K."/>
            <person name="Cui S."/>
            <person name="Der J.P."/>
            <person name="Gundlach H."/>
            <person name="Jiao Y."/>
            <person name="Hori C."/>
            <person name="Ishida J.K."/>
            <person name="Kasahara H."/>
            <person name="Kiba T."/>
            <person name="Kim M.S."/>
            <person name="Koo N."/>
            <person name="Laohavisit A."/>
            <person name="Lee Y.H."/>
            <person name="Lumba S."/>
            <person name="McCourt P."/>
            <person name="Mortimer J.C."/>
            <person name="Mutuku J.M."/>
            <person name="Nomura T."/>
            <person name="Sasaki-Sekimoto Y."/>
            <person name="Seto Y."/>
            <person name="Wang Y."/>
            <person name="Wakatake T."/>
            <person name="Sakakibara H."/>
            <person name="Demura T."/>
            <person name="Yamaguchi S."/>
            <person name="Yoneyama K."/>
            <person name="Manabe R.I."/>
            <person name="Nelson D.C."/>
            <person name="Schulman A.H."/>
            <person name="Timko M.P."/>
            <person name="dePamphilis C.W."/>
            <person name="Choi D."/>
            <person name="Shirasu K."/>
        </authorList>
    </citation>
    <scope>NUCLEOTIDE SEQUENCE [LARGE SCALE GENOMIC DNA]</scope>
    <source>
        <strain evidence="3">cv. UVA1</strain>
    </source>
</reference>
<evidence type="ECO:0000313" key="3">
    <source>
        <dbReference type="Proteomes" id="UP000325081"/>
    </source>
</evidence>
<keyword evidence="3" id="KW-1185">Reference proteome</keyword>
<gene>
    <name evidence="2" type="ORF">STAS_22566</name>
</gene>